<evidence type="ECO:0000259" key="2">
    <source>
        <dbReference type="Pfam" id="PF00472"/>
    </source>
</evidence>
<sequence length="80" mass="9070">AMGILKSKLIQLEEEKRKKEESDIKGVYVEAGWGNQIRSYVLHPYKMVKDHRTNYESSNPDAVLNGDLDGFIMSALKTGK</sequence>
<feature type="non-terminal residue" evidence="3">
    <location>
        <position position="1"/>
    </location>
</feature>
<protein>
    <submittedName>
        <fullName evidence="3">Peptide chain release factor 2</fullName>
    </submittedName>
</protein>
<reference evidence="4" key="1">
    <citation type="submission" date="2017-09" db="EMBL/GenBank/DDBJ databases">
        <title>Depth-based differentiation of microbial function through sediment-hosted aquifers and enrichment of novel symbionts in the deep terrestrial subsurface.</title>
        <authorList>
            <person name="Probst A.J."/>
            <person name="Ladd B."/>
            <person name="Jarett J.K."/>
            <person name="Geller-Mcgrath D.E."/>
            <person name="Sieber C.M.K."/>
            <person name="Emerson J.B."/>
            <person name="Anantharaman K."/>
            <person name="Thomas B.C."/>
            <person name="Malmstrom R."/>
            <person name="Stieglmeier M."/>
            <person name="Klingl A."/>
            <person name="Woyke T."/>
            <person name="Ryan C.M."/>
            <person name="Banfield J.F."/>
        </authorList>
    </citation>
    <scope>NUCLEOTIDE SEQUENCE [LARGE SCALE GENOMIC DNA]</scope>
</reference>
<dbReference type="Pfam" id="PF00472">
    <property type="entry name" value="RF-1"/>
    <property type="match status" value="1"/>
</dbReference>
<proteinExistence type="inferred from homology"/>
<dbReference type="GO" id="GO:0003747">
    <property type="term" value="F:translation release factor activity"/>
    <property type="evidence" value="ECO:0007669"/>
    <property type="project" value="InterPro"/>
</dbReference>
<dbReference type="Proteomes" id="UP000230683">
    <property type="component" value="Unassembled WGS sequence"/>
</dbReference>
<comment type="similarity">
    <text evidence="1">Belongs to the prokaryotic/mitochondrial release factor family.</text>
</comment>
<feature type="domain" description="Prokaryotic-type class I peptide chain release factors" evidence="2">
    <location>
        <begin position="1"/>
        <end position="52"/>
    </location>
</feature>
<evidence type="ECO:0000313" key="3">
    <source>
        <dbReference type="EMBL" id="PJA40340.1"/>
    </source>
</evidence>
<dbReference type="SUPFAM" id="SSF75620">
    <property type="entry name" value="Release factor"/>
    <property type="match status" value="1"/>
</dbReference>
<name>A0A2M7X2E4_UNCKA</name>
<accession>A0A2M7X2E4</accession>
<dbReference type="Gene3D" id="3.30.70.1660">
    <property type="match status" value="1"/>
</dbReference>
<comment type="caution">
    <text evidence="3">The sequence shown here is derived from an EMBL/GenBank/DDBJ whole genome shotgun (WGS) entry which is preliminary data.</text>
</comment>
<evidence type="ECO:0000256" key="1">
    <source>
        <dbReference type="ARBA" id="ARBA00010835"/>
    </source>
</evidence>
<dbReference type="AlphaFoldDB" id="A0A2M7X2E4"/>
<dbReference type="EMBL" id="PFWY01000103">
    <property type="protein sequence ID" value="PJA40340.1"/>
    <property type="molecule type" value="Genomic_DNA"/>
</dbReference>
<dbReference type="PANTHER" id="PTHR43116">
    <property type="entry name" value="PEPTIDE CHAIN RELEASE FACTOR 2"/>
    <property type="match status" value="1"/>
</dbReference>
<dbReference type="PANTHER" id="PTHR43116:SF3">
    <property type="entry name" value="CLASS I PEPTIDE CHAIN RELEASE FACTOR"/>
    <property type="match status" value="1"/>
</dbReference>
<organism evidence="3 4">
    <name type="scientific">candidate division WWE3 bacterium CG_4_9_14_3_um_filter_34_6</name>
    <dbReference type="NCBI Taxonomy" id="1975079"/>
    <lineage>
        <taxon>Bacteria</taxon>
        <taxon>Katanobacteria</taxon>
    </lineage>
</organism>
<dbReference type="InterPro" id="IPR045853">
    <property type="entry name" value="Pep_chain_release_fac_I_sf"/>
</dbReference>
<evidence type="ECO:0000313" key="4">
    <source>
        <dbReference type="Proteomes" id="UP000230683"/>
    </source>
</evidence>
<dbReference type="InterPro" id="IPR000352">
    <property type="entry name" value="Pep_chain_release_fac_I"/>
</dbReference>
<gene>
    <name evidence="3" type="ORF">CO178_02345</name>
</gene>